<proteinExistence type="predicted"/>
<name>A0A9D1ZMF2_9BACE</name>
<comment type="caution">
    <text evidence="2">The sequence shown here is derived from an EMBL/GenBank/DDBJ whole genome shotgun (WGS) entry which is preliminary data.</text>
</comment>
<keyword evidence="1" id="KW-1133">Transmembrane helix</keyword>
<evidence type="ECO:0000313" key="2">
    <source>
        <dbReference type="EMBL" id="HIY88802.1"/>
    </source>
</evidence>
<reference evidence="2" key="2">
    <citation type="submission" date="2021-04" db="EMBL/GenBank/DDBJ databases">
        <authorList>
            <person name="Gilroy R."/>
        </authorList>
    </citation>
    <scope>NUCLEOTIDE SEQUENCE</scope>
    <source>
        <strain evidence="2">Gambia2-208</strain>
    </source>
</reference>
<dbReference type="Proteomes" id="UP000886851">
    <property type="component" value="Unassembled WGS sequence"/>
</dbReference>
<dbReference type="AlphaFoldDB" id="A0A9D1ZMF2"/>
<feature type="transmembrane region" description="Helical" evidence="1">
    <location>
        <begin position="85"/>
        <end position="104"/>
    </location>
</feature>
<organism evidence="2 3">
    <name type="scientific">Candidatus Bacteroides pullicola</name>
    <dbReference type="NCBI Taxonomy" id="2838475"/>
    <lineage>
        <taxon>Bacteria</taxon>
        <taxon>Pseudomonadati</taxon>
        <taxon>Bacteroidota</taxon>
        <taxon>Bacteroidia</taxon>
        <taxon>Bacteroidales</taxon>
        <taxon>Bacteroidaceae</taxon>
        <taxon>Bacteroides</taxon>
    </lineage>
</organism>
<protein>
    <recommendedName>
        <fullName evidence="4">DUF2975 domain-containing protein</fullName>
    </recommendedName>
</protein>
<dbReference type="EMBL" id="DXCV01000061">
    <property type="protein sequence ID" value="HIY88802.1"/>
    <property type="molecule type" value="Genomic_DNA"/>
</dbReference>
<evidence type="ECO:0000313" key="3">
    <source>
        <dbReference type="Proteomes" id="UP000886851"/>
    </source>
</evidence>
<keyword evidence="1" id="KW-0812">Transmembrane</keyword>
<feature type="transmembrane region" description="Helical" evidence="1">
    <location>
        <begin position="124"/>
        <end position="144"/>
    </location>
</feature>
<evidence type="ECO:0000256" key="1">
    <source>
        <dbReference type="SAM" id="Phobius"/>
    </source>
</evidence>
<feature type="transmembrane region" description="Helical" evidence="1">
    <location>
        <begin position="21"/>
        <end position="41"/>
    </location>
</feature>
<evidence type="ECO:0008006" key="4">
    <source>
        <dbReference type="Google" id="ProtNLM"/>
    </source>
</evidence>
<sequence>MKRLKAIYTYLQQRYGSLGNLVVFAIIALIMVWFEALNLVVSLEAGGGDKYLAWMYACNLACLLVIAIQLLRLDGRRLLSYRTADILQTSGSLVILLMIIRNLLSKHVTSVVLDNVAFYSEDVVFIYLLGFVLVACAGMIRRAVKIKEEQDLTI</sequence>
<accession>A0A9D1ZMF2</accession>
<gene>
    <name evidence="2" type="ORF">H9824_08885</name>
</gene>
<feature type="transmembrane region" description="Helical" evidence="1">
    <location>
        <begin position="53"/>
        <end position="73"/>
    </location>
</feature>
<keyword evidence="1" id="KW-0472">Membrane</keyword>
<reference evidence="2" key="1">
    <citation type="journal article" date="2021" name="PeerJ">
        <title>Extensive microbial diversity within the chicken gut microbiome revealed by metagenomics and culture.</title>
        <authorList>
            <person name="Gilroy R."/>
            <person name="Ravi A."/>
            <person name="Getino M."/>
            <person name="Pursley I."/>
            <person name="Horton D.L."/>
            <person name="Alikhan N.F."/>
            <person name="Baker D."/>
            <person name="Gharbi K."/>
            <person name="Hall N."/>
            <person name="Watson M."/>
            <person name="Adriaenssens E.M."/>
            <person name="Foster-Nyarko E."/>
            <person name="Jarju S."/>
            <person name="Secka A."/>
            <person name="Antonio M."/>
            <person name="Oren A."/>
            <person name="Chaudhuri R.R."/>
            <person name="La Ragione R."/>
            <person name="Hildebrand F."/>
            <person name="Pallen M.J."/>
        </authorList>
    </citation>
    <scope>NUCLEOTIDE SEQUENCE</scope>
    <source>
        <strain evidence="2">Gambia2-208</strain>
    </source>
</reference>